<proteinExistence type="inferred from homology"/>
<evidence type="ECO:0000259" key="8">
    <source>
        <dbReference type="Pfam" id="PF04239"/>
    </source>
</evidence>
<evidence type="ECO:0000256" key="4">
    <source>
        <dbReference type="ARBA" id="ARBA00022692"/>
    </source>
</evidence>
<dbReference type="Gene3D" id="3.30.240.20">
    <property type="entry name" value="bsu07140 like domains"/>
    <property type="match status" value="1"/>
</dbReference>
<dbReference type="PANTHER" id="PTHR34582">
    <property type="entry name" value="UPF0702 TRANSMEMBRANE PROTEIN YCAP"/>
    <property type="match status" value="1"/>
</dbReference>
<dbReference type="OrthoDB" id="5652583at2"/>
<evidence type="ECO:0000256" key="3">
    <source>
        <dbReference type="ARBA" id="ARBA00022475"/>
    </source>
</evidence>
<feature type="domain" description="YetF C-terminal" evidence="8">
    <location>
        <begin position="90"/>
        <end position="156"/>
    </location>
</feature>
<keyword evidence="10" id="KW-1185">Reference proteome</keyword>
<accession>A0A222NYX2</accession>
<feature type="transmembrane region" description="Helical" evidence="7">
    <location>
        <begin position="43"/>
        <end position="60"/>
    </location>
</feature>
<keyword evidence="3" id="KW-1003">Cell membrane</keyword>
<sequence>MNFLFDINTNQALLYVVIRSLLLFSVSIFLIRYGNRRYNLNTASDYLLLVIFGGLISRGINGPASLMSTLIAVISLVIFHRAIAMITYRFPYLESFIKGHARLIVKDGQLLWPQLQKYHLTQNDILAEMRVQLNVDDIKMVSSAYLEPTGRISFIGK</sequence>
<dbReference type="AlphaFoldDB" id="A0A222NYX2"/>
<evidence type="ECO:0000256" key="7">
    <source>
        <dbReference type="SAM" id="Phobius"/>
    </source>
</evidence>
<reference evidence="10" key="1">
    <citation type="submission" date="2016-07" db="EMBL/GenBank/DDBJ databases">
        <authorList>
            <person name="Florea S."/>
            <person name="Webb J.S."/>
            <person name="Jaromczyk J."/>
            <person name="Schardl C.L."/>
        </authorList>
    </citation>
    <scope>NUCLEOTIDE SEQUENCE [LARGE SCALE GENOMIC DNA]</scope>
    <source>
        <strain evidence="10">CDC-D5610</strain>
    </source>
</reference>
<evidence type="ECO:0000256" key="2">
    <source>
        <dbReference type="ARBA" id="ARBA00006448"/>
    </source>
</evidence>
<name>A0A222NYX2_9GAMM</name>
<evidence type="ECO:0000256" key="5">
    <source>
        <dbReference type="ARBA" id="ARBA00022989"/>
    </source>
</evidence>
<dbReference type="EMBL" id="CP016397">
    <property type="protein sequence ID" value="ASQ44779.1"/>
    <property type="molecule type" value="Genomic_DNA"/>
</dbReference>
<dbReference type="KEGG" id="lcd:clem_01065"/>
<evidence type="ECO:0000256" key="6">
    <source>
        <dbReference type="ARBA" id="ARBA00023136"/>
    </source>
</evidence>
<gene>
    <name evidence="9" type="ORF">clem_01065</name>
</gene>
<evidence type="ECO:0000313" key="10">
    <source>
        <dbReference type="Proteomes" id="UP000201728"/>
    </source>
</evidence>
<dbReference type="PANTHER" id="PTHR34582:SF6">
    <property type="entry name" value="UPF0702 TRANSMEMBRANE PROTEIN YCAP"/>
    <property type="match status" value="1"/>
</dbReference>
<dbReference type="Pfam" id="PF04239">
    <property type="entry name" value="DUF421"/>
    <property type="match status" value="1"/>
</dbReference>
<dbReference type="RefSeq" id="WP_094089909.1">
    <property type="nucleotide sequence ID" value="NZ_CP016397.1"/>
</dbReference>
<evidence type="ECO:0000313" key="9">
    <source>
        <dbReference type="EMBL" id="ASQ44779.1"/>
    </source>
</evidence>
<protein>
    <recommendedName>
        <fullName evidence="8">YetF C-terminal domain-containing protein</fullName>
    </recommendedName>
</protein>
<keyword evidence="5 7" id="KW-1133">Transmembrane helix</keyword>
<comment type="similarity">
    <text evidence="2">Belongs to the UPF0702 family.</text>
</comment>
<keyword evidence="6 7" id="KW-0472">Membrane</keyword>
<feature type="transmembrane region" description="Helical" evidence="7">
    <location>
        <begin position="12"/>
        <end position="31"/>
    </location>
</feature>
<evidence type="ECO:0000256" key="1">
    <source>
        <dbReference type="ARBA" id="ARBA00004651"/>
    </source>
</evidence>
<organism evidence="9 10">
    <name type="scientific">Legionella clemsonensis</name>
    <dbReference type="NCBI Taxonomy" id="1867846"/>
    <lineage>
        <taxon>Bacteria</taxon>
        <taxon>Pseudomonadati</taxon>
        <taxon>Pseudomonadota</taxon>
        <taxon>Gammaproteobacteria</taxon>
        <taxon>Legionellales</taxon>
        <taxon>Legionellaceae</taxon>
        <taxon>Legionella</taxon>
    </lineage>
</organism>
<dbReference type="Proteomes" id="UP000201728">
    <property type="component" value="Chromosome"/>
</dbReference>
<dbReference type="InterPro" id="IPR023090">
    <property type="entry name" value="UPF0702_alpha/beta_dom_sf"/>
</dbReference>
<dbReference type="InterPro" id="IPR007353">
    <property type="entry name" value="DUF421"/>
</dbReference>
<dbReference type="GO" id="GO:0005886">
    <property type="term" value="C:plasma membrane"/>
    <property type="evidence" value="ECO:0007669"/>
    <property type="project" value="UniProtKB-SubCell"/>
</dbReference>
<keyword evidence="4 7" id="KW-0812">Transmembrane</keyword>
<comment type="subcellular location">
    <subcellularLocation>
        <location evidence="1">Cell membrane</location>
        <topology evidence="1">Multi-pass membrane protein</topology>
    </subcellularLocation>
</comment>